<comment type="caution">
    <text evidence="2">The sequence shown here is derived from an EMBL/GenBank/DDBJ whole genome shotgun (WGS) entry which is preliminary data.</text>
</comment>
<sequence length="162" mass="18078">MKQKKTSLLIHSLLYAIGWGVFAIFLLPLGSPYRGLSPCDATPSQSLLTVGILLICYLALFGSWLYQIGSIMGVRKGYMVPWIAASLILPYFISGGIGVLLYEEITRIAFTSWGLFPWFYTYGCYQDVEVKESSIFLLTAILLLPLSYQALKSSMIQQKNNA</sequence>
<proteinExistence type="predicted"/>
<keyword evidence="1" id="KW-1133">Transmembrane helix</keyword>
<keyword evidence="1" id="KW-0812">Transmembrane</keyword>
<reference evidence="3" key="1">
    <citation type="journal article" date="2019" name="Int. J. Syst. Evol. Microbiol.">
        <title>The Global Catalogue of Microorganisms (GCM) 10K type strain sequencing project: providing services to taxonomists for standard genome sequencing and annotation.</title>
        <authorList>
            <consortium name="The Broad Institute Genomics Platform"/>
            <consortium name="The Broad Institute Genome Sequencing Center for Infectious Disease"/>
            <person name="Wu L."/>
            <person name="Ma J."/>
        </authorList>
    </citation>
    <scope>NUCLEOTIDE SEQUENCE [LARGE SCALE GENOMIC DNA]</scope>
    <source>
        <strain evidence="3">CGMCC 1.12966</strain>
    </source>
</reference>
<evidence type="ECO:0000313" key="3">
    <source>
        <dbReference type="Proteomes" id="UP000620550"/>
    </source>
</evidence>
<gene>
    <name evidence="2" type="ORF">GCM10017764_18460</name>
</gene>
<protein>
    <submittedName>
        <fullName evidence="2">Uncharacterized protein</fullName>
    </submittedName>
</protein>
<dbReference type="Proteomes" id="UP000620550">
    <property type="component" value="Unassembled WGS sequence"/>
</dbReference>
<feature type="transmembrane region" description="Helical" evidence="1">
    <location>
        <begin position="47"/>
        <end position="66"/>
    </location>
</feature>
<evidence type="ECO:0000313" key="2">
    <source>
        <dbReference type="EMBL" id="GHE35480.1"/>
    </source>
</evidence>
<evidence type="ECO:0000256" key="1">
    <source>
        <dbReference type="SAM" id="Phobius"/>
    </source>
</evidence>
<name>A0ABQ3HWT4_9SPHI</name>
<accession>A0ABQ3HWT4</accession>
<keyword evidence="3" id="KW-1185">Reference proteome</keyword>
<organism evidence="2 3">
    <name type="scientific">Sphingobacterium griseoflavum</name>
    <dbReference type="NCBI Taxonomy" id="1474952"/>
    <lineage>
        <taxon>Bacteria</taxon>
        <taxon>Pseudomonadati</taxon>
        <taxon>Bacteroidota</taxon>
        <taxon>Sphingobacteriia</taxon>
        <taxon>Sphingobacteriales</taxon>
        <taxon>Sphingobacteriaceae</taxon>
        <taxon>Sphingobacterium</taxon>
    </lineage>
</organism>
<keyword evidence="1" id="KW-0472">Membrane</keyword>
<feature type="transmembrane region" description="Helical" evidence="1">
    <location>
        <begin position="7"/>
        <end position="27"/>
    </location>
</feature>
<feature type="transmembrane region" description="Helical" evidence="1">
    <location>
        <begin position="135"/>
        <end position="151"/>
    </location>
</feature>
<dbReference type="EMBL" id="BNAF01000006">
    <property type="protein sequence ID" value="GHE35480.1"/>
    <property type="molecule type" value="Genomic_DNA"/>
</dbReference>
<feature type="transmembrane region" description="Helical" evidence="1">
    <location>
        <begin position="78"/>
        <end position="102"/>
    </location>
</feature>
<dbReference type="RefSeq" id="WP_189626372.1">
    <property type="nucleotide sequence ID" value="NZ_BNAF01000006.1"/>
</dbReference>